<accession>A0ABS7EEF5</accession>
<organism evidence="3 4">
    <name type="scientific">Neiella holothuriorum</name>
    <dbReference type="NCBI Taxonomy" id="2870530"/>
    <lineage>
        <taxon>Bacteria</taxon>
        <taxon>Pseudomonadati</taxon>
        <taxon>Pseudomonadota</taxon>
        <taxon>Gammaproteobacteria</taxon>
        <taxon>Alteromonadales</taxon>
        <taxon>Echinimonadaceae</taxon>
        <taxon>Neiella</taxon>
    </lineage>
</organism>
<dbReference type="Proteomes" id="UP001166251">
    <property type="component" value="Unassembled WGS sequence"/>
</dbReference>
<dbReference type="NCBIfam" id="NF038324">
    <property type="entry name" value="DrmB_fam"/>
    <property type="match status" value="1"/>
</dbReference>
<keyword evidence="4" id="KW-1185">Reference proteome</keyword>
<feature type="region of interest" description="Disordered" evidence="1">
    <location>
        <begin position="409"/>
        <end position="429"/>
    </location>
</feature>
<dbReference type="EMBL" id="JAHZSS010000003">
    <property type="protein sequence ID" value="MBW8190313.1"/>
    <property type="molecule type" value="Genomic_DNA"/>
</dbReference>
<evidence type="ECO:0000313" key="4">
    <source>
        <dbReference type="Proteomes" id="UP001166251"/>
    </source>
</evidence>
<gene>
    <name evidence="3" type="ORF">K0504_04620</name>
</gene>
<dbReference type="RefSeq" id="WP_220102987.1">
    <property type="nucleotide sequence ID" value="NZ_JAHZSS010000003.1"/>
</dbReference>
<dbReference type="Pfam" id="PF09369">
    <property type="entry name" value="MZB"/>
    <property type="match status" value="1"/>
</dbReference>
<comment type="caution">
    <text evidence="3">The sequence shown here is derived from an EMBL/GenBank/DDBJ whole genome shotgun (WGS) entry which is preliminary data.</text>
</comment>
<feature type="domain" description="MrfA-like Zn-binding" evidence="2">
    <location>
        <begin position="507"/>
        <end position="606"/>
    </location>
</feature>
<name>A0ABS7EEF5_9GAMM</name>
<reference evidence="3" key="1">
    <citation type="submission" date="2021-07" db="EMBL/GenBank/DDBJ databases">
        <title>Neiella marina sp. nov., isolated from the intestinal content of sea cucumber Apostichopus japonicus.</title>
        <authorList>
            <person name="Bai X."/>
        </authorList>
    </citation>
    <scope>NUCLEOTIDE SEQUENCE</scope>
    <source>
        <strain evidence="3">126</strain>
    </source>
</reference>
<evidence type="ECO:0000259" key="2">
    <source>
        <dbReference type="Pfam" id="PF09369"/>
    </source>
</evidence>
<proteinExistence type="predicted"/>
<evidence type="ECO:0000313" key="3">
    <source>
        <dbReference type="EMBL" id="MBW8190313.1"/>
    </source>
</evidence>
<sequence length="646" mass="72569">MNKSLTPVRLSHIGAQQGVGSIARLKNDYTGVIVDTRFWFQGGKPEPQYELRNVSRIQRCLEIPQKLYLPPTGNEKNESGIAKSIPAVLFPGYLQCVQCDRLDLNPWEENPHHSAQKPRCGCGGVMNQGTYCVVDNYGNLDNVDWNYLCHHQIEKMQDENGKSITRVKQPQGRQAECYLSHQKKNLKLTFKEGAQKIVCGNCGAEVNFEPNQLGIKPRKPQPWIFERIPKEPDGFKRKGEVVEINHPSVYTPVIQDGLVIPPESNNEQDLIDTSYILKHTDELEDIISAPSDFVREGRMIQVVRKLGASLDEVKKAVQLFEFGNVDEEEPELVGTPGQMKEEEFEALITEQSFSPSADFKTKHLDDFLQECRESLPEELRDLSNIVGKLIKVERLRKVQVFQGFLRSQRDLNPDSNTSGKELTPEEKESFQPQLVSPDIYGGLDWLPAINLYGEGIFITLPSSWLSRWESHTQIALRVNELELHYEASESQLTVDELSPRFILLHTLAHLLIRELEDKCGYPASSLSERIYASREADMSGLLIYTTVADKSGSLGGLMELADPKAFLTVLSGALKRAQWCTLDPVCSEHSGQGRDGLNRAACHGCTLVPDTSCDYGNVFLDRTLIKGDKAAGIPSLLEFIKGNHHE</sequence>
<dbReference type="InterPro" id="IPR018973">
    <property type="entry name" value="MZB"/>
</dbReference>
<protein>
    <submittedName>
        <fullName evidence="3">DUF1998 domain-containing protein</fullName>
    </submittedName>
</protein>
<dbReference type="InterPro" id="IPR047721">
    <property type="entry name" value="DrmB"/>
</dbReference>
<evidence type="ECO:0000256" key="1">
    <source>
        <dbReference type="SAM" id="MobiDB-lite"/>
    </source>
</evidence>